<dbReference type="EMBL" id="CP025096">
    <property type="protein sequence ID" value="AUD00626.1"/>
    <property type="molecule type" value="Genomic_DNA"/>
</dbReference>
<proteinExistence type="predicted"/>
<protein>
    <submittedName>
        <fullName evidence="1">Uncharacterized protein</fullName>
    </submittedName>
</protein>
<organism evidence="1 2">
    <name type="scientific">Spirosoma pollinicola</name>
    <dbReference type="NCBI Taxonomy" id="2057025"/>
    <lineage>
        <taxon>Bacteria</taxon>
        <taxon>Pseudomonadati</taxon>
        <taxon>Bacteroidota</taxon>
        <taxon>Cytophagia</taxon>
        <taxon>Cytophagales</taxon>
        <taxon>Cytophagaceae</taxon>
        <taxon>Spirosoma</taxon>
    </lineage>
</organism>
<gene>
    <name evidence="1" type="ORF">CWM47_01615</name>
</gene>
<sequence>MNQPKHKPNRRTGVPNHEPRWAQRLLRWFHPENTLEEVEGDLYELYAYWYERSGQTQATVRYVLNVLSVLPPFVCRRKPRHEQAKTTLFPTPRHATKLFENRLSKFEKSKAVLLH</sequence>
<evidence type="ECO:0000313" key="1">
    <source>
        <dbReference type="EMBL" id="AUD00626.1"/>
    </source>
</evidence>
<reference evidence="1 2" key="1">
    <citation type="submission" date="2017-11" db="EMBL/GenBank/DDBJ databases">
        <title>Taxonomic description and genome sequences of Spirosoma HA7 sp. nov., isolated from pollen microhabitat of Corylus avellana.</title>
        <authorList>
            <person name="Ambika Manirajan B."/>
            <person name="Suarez C."/>
            <person name="Ratering S."/>
            <person name="Geissler-Plaum R."/>
            <person name="Cardinale M."/>
            <person name="Sylvia S."/>
        </authorList>
    </citation>
    <scope>NUCLEOTIDE SEQUENCE [LARGE SCALE GENOMIC DNA]</scope>
    <source>
        <strain evidence="1 2">HA7</strain>
    </source>
</reference>
<accession>A0A2K8YSM4</accession>
<name>A0A2K8YSM4_9BACT</name>
<dbReference type="KEGG" id="spir:CWM47_01615"/>
<dbReference type="NCBIfam" id="NF038404">
    <property type="entry name" value="perm_prefix_2"/>
    <property type="match status" value="1"/>
</dbReference>
<dbReference type="Proteomes" id="UP000232883">
    <property type="component" value="Chromosome"/>
</dbReference>
<dbReference type="InterPro" id="IPR047699">
    <property type="entry name" value="Permease_put_prefix"/>
</dbReference>
<keyword evidence="2" id="KW-1185">Reference proteome</keyword>
<evidence type="ECO:0000313" key="2">
    <source>
        <dbReference type="Proteomes" id="UP000232883"/>
    </source>
</evidence>
<dbReference type="AlphaFoldDB" id="A0A2K8YSM4"/>